<evidence type="ECO:0000313" key="4">
    <source>
        <dbReference type="EMBL" id="MBV4358417.1"/>
    </source>
</evidence>
<dbReference type="PANTHER" id="PTHR22901">
    <property type="entry name" value="SIALATE O-ACETYLESTERASE"/>
    <property type="match status" value="1"/>
</dbReference>
<feature type="domain" description="Sialate O-acetylesterase" evidence="3">
    <location>
        <begin position="102"/>
        <end position="220"/>
    </location>
</feature>
<reference evidence="4" key="1">
    <citation type="submission" date="2021-06" db="EMBL/GenBank/DDBJ databases">
        <authorList>
            <person name="Huq M.A."/>
        </authorList>
    </citation>
    <scope>NUCLEOTIDE SEQUENCE</scope>
    <source>
        <strain evidence="4">MAH-26</strain>
    </source>
</reference>
<dbReference type="Proteomes" id="UP000812270">
    <property type="component" value="Unassembled WGS sequence"/>
</dbReference>
<dbReference type="AlphaFoldDB" id="A0A9E2SBQ5"/>
<protein>
    <submittedName>
        <fullName evidence="4">9-O-acetylesterase</fullName>
    </submittedName>
</protein>
<name>A0A9E2SBQ5_9BACT</name>
<sequence length="653" mass="71699">MKKLSLSALALFTAMAGFSNVTLPKVFGNQMVLQRNQAIPVWGWADKNEKITIQFNKQTKTVKAGKDGKWKIALDAEAAGGPYTLVVKGKNTVTFTDVLVGEVWVCSGQSNMEFHVSGTKNAVNEISSANYPQIRQIEVVKDLSGVPLEDLKHTADWKPATSDNVKDFTAVGYFFARDLYNKLHVPIGLIHTSWGGTEVETWTSREAFQNSDEFKNMISAYPHINTDSIGQLKKAELQNKITALQGSIPDANTVATWKNADYNDAKWPDMKIPALWETQQLPDFDGIVWFRKTIDIAAEDAGKPAEIELGMIDDADATYVNGTAVGGLNGYNVKRVYNIPAGVLKAGKNVIAVRVQDTGGGGGIYGDAEFVKLTVGSKVLSLAGSWKFQIEGLINGNPTAGPNDYPTLLFNAMINPIIPYGIKGAIWYQGESNASRAYQYRKAFPLMISDWRQRWNEGNFPFYFVQLATFNSANGTSKNGSAWAELREAQAMTLALPNTGMSITTDIGEPGDIHPKNKQDVGKRLAAIALHDTYDIEGEYEGPVFQSVKVENGKAVVSYTHTGSGLYVKDKYGYVKGFEIAGADQQFHYAQAIIKGDKIIVWQDGLANPVAVRYNWADDASDGNLFNKEGFPAAPFRTDDWKAVTAEVKYKVN</sequence>
<evidence type="ECO:0000259" key="3">
    <source>
        <dbReference type="Pfam" id="PF03629"/>
    </source>
</evidence>
<keyword evidence="5" id="KW-1185">Reference proteome</keyword>
<proteinExistence type="predicted"/>
<evidence type="ECO:0000256" key="1">
    <source>
        <dbReference type="ARBA" id="ARBA00022801"/>
    </source>
</evidence>
<dbReference type="GO" id="GO:0004553">
    <property type="term" value="F:hydrolase activity, hydrolyzing O-glycosyl compounds"/>
    <property type="evidence" value="ECO:0007669"/>
    <property type="project" value="InterPro"/>
</dbReference>
<keyword evidence="1" id="KW-0378">Hydrolase</keyword>
<evidence type="ECO:0000313" key="5">
    <source>
        <dbReference type="Proteomes" id="UP000812270"/>
    </source>
</evidence>
<dbReference type="InterPro" id="IPR039329">
    <property type="entry name" value="SIAE"/>
</dbReference>
<dbReference type="GO" id="GO:0005975">
    <property type="term" value="P:carbohydrate metabolic process"/>
    <property type="evidence" value="ECO:0007669"/>
    <property type="project" value="InterPro"/>
</dbReference>
<dbReference type="InterPro" id="IPR005181">
    <property type="entry name" value="SASA"/>
</dbReference>
<dbReference type="PANTHER" id="PTHR22901:SF0">
    <property type="entry name" value="SIALATE O-ACETYLESTERASE"/>
    <property type="match status" value="1"/>
</dbReference>
<gene>
    <name evidence="4" type="ORF">KTO63_14725</name>
</gene>
<dbReference type="Pfam" id="PF03629">
    <property type="entry name" value="SASA"/>
    <property type="match status" value="2"/>
</dbReference>
<evidence type="ECO:0000256" key="2">
    <source>
        <dbReference type="SAM" id="SignalP"/>
    </source>
</evidence>
<comment type="caution">
    <text evidence="4">The sequence shown here is derived from an EMBL/GenBank/DDBJ whole genome shotgun (WGS) entry which is preliminary data.</text>
</comment>
<dbReference type="RefSeq" id="WP_217792098.1">
    <property type="nucleotide sequence ID" value="NZ_JAHSPG010000012.1"/>
</dbReference>
<feature type="domain" description="Sialate O-acetylesterase" evidence="3">
    <location>
        <begin position="421"/>
        <end position="528"/>
    </location>
</feature>
<organism evidence="4 5">
    <name type="scientific">Pinibacter aurantiacus</name>
    <dbReference type="NCBI Taxonomy" id="2851599"/>
    <lineage>
        <taxon>Bacteria</taxon>
        <taxon>Pseudomonadati</taxon>
        <taxon>Bacteroidota</taxon>
        <taxon>Chitinophagia</taxon>
        <taxon>Chitinophagales</taxon>
        <taxon>Chitinophagaceae</taxon>
        <taxon>Pinibacter</taxon>
    </lineage>
</organism>
<feature type="chain" id="PRO_5038693777" evidence="2">
    <location>
        <begin position="20"/>
        <end position="653"/>
    </location>
</feature>
<keyword evidence="2" id="KW-0732">Signal</keyword>
<dbReference type="GO" id="GO:0001681">
    <property type="term" value="F:sialate O-acetylesterase activity"/>
    <property type="evidence" value="ECO:0007669"/>
    <property type="project" value="InterPro"/>
</dbReference>
<dbReference type="EMBL" id="JAHSPG010000012">
    <property type="protein sequence ID" value="MBV4358417.1"/>
    <property type="molecule type" value="Genomic_DNA"/>
</dbReference>
<feature type="signal peptide" evidence="2">
    <location>
        <begin position="1"/>
        <end position="19"/>
    </location>
</feature>
<accession>A0A9E2SBQ5</accession>